<reference evidence="21" key="1">
    <citation type="submission" date="2025-08" db="UniProtKB">
        <authorList>
            <consortium name="Ensembl"/>
        </authorList>
    </citation>
    <scope>IDENTIFICATION</scope>
</reference>
<evidence type="ECO:0000256" key="6">
    <source>
        <dbReference type="ARBA" id="ARBA00022840"/>
    </source>
</evidence>
<evidence type="ECO:0000256" key="8">
    <source>
        <dbReference type="ARBA" id="ARBA00023175"/>
    </source>
</evidence>
<evidence type="ECO:0000256" key="15">
    <source>
        <dbReference type="PROSITE-ProRule" id="PRU00283"/>
    </source>
</evidence>
<dbReference type="FunFam" id="2.60.200.20:FF:000005">
    <property type="entry name" value="Kinesin family member 16B"/>
    <property type="match status" value="1"/>
</dbReference>
<feature type="region of interest" description="Disordered" evidence="17">
    <location>
        <begin position="3951"/>
        <end position="3974"/>
    </location>
</feature>
<feature type="compositionally biased region" description="Basic and acidic residues" evidence="17">
    <location>
        <begin position="2868"/>
        <end position="2878"/>
    </location>
</feature>
<feature type="region of interest" description="Disordered" evidence="17">
    <location>
        <begin position="2141"/>
        <end position="2163"/>
    </location>
</feature>
<dbReference type="GO" id="GO:0051225">
    <property type="term" value="P:spindle assembly"/>
    <property type="evidence" value="ECO:0007669"/>
    <property type="project" value="Ensembl"/>
</dbReference>
<feature type="compositionally biased region" description="Low complexity" evidence="17">
    <location>
        <begin position="1037"/>
        <end position="1046"/>
    </location>
</feature>
<feature type="compositionally biased region" description="Polar residues" evidence="17">
    <location>
        <begin position="3956"/>
        <end position="3970"/>
    </location>
</feature>
<feature type="compositionally biased region" description="Polar residues" evidence="17">
    <location>
        <begin position="2405"/>
        <end position="2414"/>
    </location>
</feature>
<dbReference type="InterPro" id="IPR023393">
    <property type="entry name" value="START-like_dom_sf"/>
</dbReference>
<feature type="region of interest" description="Disordered" evidence="17">
    <location>
        <begin position="2989"/>
        <end position="3047"/>
    </location>
</feature>
<dbReference type="FunFam" id="3.40.850.10:FF:000021">
    <property type="entry name" value="kinesin-like protein KIF16B isoform X1"/>
    <property type="match status" value="1"/>
</dbReference>
<keyword evidence="8 15" id="KW-0505">Motor protein</keyword>
<feature type="compositionally biased region" description="Basic and acidic residues" evidence="17">
    <location>
        <begin position="2149"/>
        <end position="2158"/>
    </location>
</feature>
<dbReference type="InterPro" id="IPR000253">
    <property type="entry name" value="FHA_dom"/>
</dbReference>
<feature type="compositionally biased region" description="Polar residues" evidence="17">
    <location>
        <begin position="2351"/>
        <end position="2362"/>
    </location>
</feature>
<evidence type="ECO:0000259" key="18">
    <source>
        <dbReference type="PROSITE" id="PS50006"/>
    </source>
</evidence>
<dbReference type="Pfam" id="PF00225">
    <property type="entry name" value="Kinesin"/>
    <property type="match status" value="1"/>
</dbReference>
<comment type="subcellular location">
    <subcellularLocation>
        <location evidence="1">Cytoplasm</location>
        <location evidence="1">Cytoskeleton</location>
        <location evidence="1">Microtubule organizing center</location>
        <location evidence="1">Centrosome</location>
        <location evidence="1">Centriole</location>
    </subcellularLocation>
    <subcellularLocation>
        <location evidence="2">Nucleus</location>
    </subcellularLocation>
</comment>
<dbReference type="GO" id="GO:0005814">
    <property type="term" value="C:centriole"/>
    <property type="evidence" value="ECO:0007669"/>
    <property type="project" value="UniProtKB-SubCell"/>
</dbReference>
<dbReference type="Gene3D" id="3.30.530.20">
    <property type="match status" value="1"/>
</dbReference>
<feature type="region of interest" description="Disordered" evidence="17">
    <location>
        <begin position="2385"/>
        <end position="2414"/>
    </location>
</feature>
<dbReference type="GeneTree" id="ENSGT00940000164290"/>
<organism evidence="21 22">
    <name type="scientific">Urocitellus parryii</name>
    <name type="common">Arctic ground squirrel</name>
    <name type="synonym">Spermophilus parryii</name>
    <dbReference type="NCBI Taxonomy" id="9999"/>
    <lineage>
        <taxon>Eukaryota</taxon>
        <taxon>Metazoa</taxon>
        <taxon>Chordata</taxon>
        <taxon>Craniata</taxon>
        <taxon>Vertebrata</taxon>
        <taxon>Euteleostomi</taxon>
        <taxon>Mammalia</taxon>
        <taxon>Eutheria</taxon>
        <taxon>Euarchontoglires</taxon>
        <taxon>Glires</taxon>
        <taxon>Rodentia</taxon>
        <taxon>Sciuromorpha</taxon>
        <taxon>Sciuridae</taxon>
        <taxon>Xerinae</taxon>
        <taxon>Marmotini</taxon>
        <taxon>Urocitellus</taxon>
    </lineage>
</organism>
<dbReference type="FunFam" id="3.30.530.20:FF:000022">
    <property type="entry name" value="StAR-related lipid transfer (START) domain-containing 9"/>
    <property type="match status" value="1"/>
</dbReference>
<feature type="compositionally biased region" description="Low complexity" evidence="17">
    <location>
        <begin position="3742"/>
        <end position="3756"/>
    </location>
</feature>
<feature type="region of interest" description="Disordered" evidence="17">
    <location>
        <begin position="3166"/>
        <end position="3217"/>
    </location>
</feature>
<feature type="compositionally biased region" description="Low complexity" evidence="17">
    <location>
        <begin position="318"/>
        <end position="327"/>
    </location>
</feature>
<dbReference type="SUPFAM" id="SSF52540">
    <property type="entry name" value="P-loop containing nucleoside triphosphate hydrolases"/>
    <property type="match status" value="1"/>
</dbReference>
<dbReference type="InterPro" id="IPR001752">
    <property type="entry name" value="Kinesin_motor_dom"/>
</dbReference>
<dbReference type="PROSITE" id="PS50848">
    <property type="entry name" value="START"/>
    <property type="match status" value="1"/>
</dbReference>
<feature type="region of interest" description="Disordered" evidence="17">
    <location>
        <begin position="3334"/>
        <end position="3369"/>
    </location>
</feature>
<dbReference type="PROSITE" id="PS50006">
    <property type="entry name" value="FHA_DOMAIN"/>
    <property type="match status" value="1"/>
</dbReference>
<feature type="compositionally biased region" description="Polar residues" evidence="17">
    <location>
        <begin position="1138"/>
        <end position="1151"/>
    </location>
</feature>
<dbReference type="SUPFAM" id="SSF55961">
    <property type="entry name" value="Bet v1-like"/>
    <property type="match status" value="1"/>
</dbReference>
<feature type="region of interest" description="Disordered" evidence="17">
    <location>
        <begin position="1104"/>
        <end position="1164"/>
    </location>
</feature>
<dbReference type="GO" id="GO:0005634">
    <property type="term" value="C:nucleus"/>
    <property type="evidence" value="ECO:0007669"/>
    <property type="project" value="UniProtKB-SubCell"/>
</dbReference>
<dbReference type="PRINTS" id="PR00380">
    <property type="entry name" value="KINESINHEAVY"/>
</dbReference>
<feature type="compositionally biased region" description="Basic and acidic residues" evidence="17">
    <location>
        <begin position="1994"/>
        <end position="2005"/>
    </location>
</feature>
<feature type="compositionally biased region" description="Polar residues" evidence="17">
    <location>
        <begin position="3016"/>
        <end position="3038"/>
    </location>
</feature>
<gene>
    <name evidence="21" type="primary">STARD9</name>
</gene>
<feature type="compositionally biased region" description="Basic and acidic residues" evidence="17">
    <location>
        <begin position="3611"/>
        <end position="3622"/>
    </location>
</feature>
<evidence type="ECO:0000256" key="11">
    <source>
        <dbReference type="ARBA" id="ARBA00038673"/>
    </source>
</evidence>
<feature type="compositionally biased region" description="Basic and acidic residues" evidence="17">
    <location>
        <begin position="2052"/>
        <end position="2063"/>
    </location>
</feature>
<feature type="region of interest" description="Disordered" evidence="17">
    <location>
        <begin position="4323"/>
        <end position="4347"/>
    </location>
</feature>
<feature type="region of interest" description="Disordered" evidence="17">
    <location>
        <begin position="1976"/>
        <end position="2005"/>
    </location>
</feature>
<dbReference type="Ensembl" id="ENSUPAT00010018235.1">
    <property type="protein sequence ID" value="ENSUPAP00010015978.1"/>
    <property type="gene ID" value="ENSUPAG00010012572.1"/>
</dbReference>
<keyword evidence="7 16" id="KW-0175">Coiled coil</keyword>
<feature type="region of interest" description="Disordered" evidence="17">
    <location>
        <begin position="2608"/>
        <end position="2634"/>
    </location>
</feature>
<feature type="region of interest" description="Disordered" evidence="17">
    <location>
        <begin position="3913"/>
        <end position="3936"/>
    </location>
</feature>
<evidence type="ECO:0000256" key="12">
    <source>
        <dbReference type="ARBA" id="ARBA00057304"/>
    </source>
</evidence>
<dbReference type="Pfam" id="PF01852">
    <property type="entry name" value="START"/>
    <property type="match status" value="1"/>
</dbReference>
<feature type="compositionally biased region" description="Polar residues" evidence="17">
    <location>
        <begin position="3491"/>
        <end position="3510"/>
    </location>
</feature>
<evidence type="ECO:0000256" key="4">
    <source>
        <dbReference type="ARBA" id="ARBA00022553"/>
    </source>
</evidence>
<keyword evidence="10" id="KW-0539">Nucleus</keyword>
<keyword evidence="3" id="KW-0963">Cytoplasm</keyword>
<dbReference type="InterPro" id="IPR008984">
    <property type="entry name" value="SMAD_FHA_dom_sf"/>
</dbReference>
<dbReference type="SMART" id="SM00240">
    <property type="entry name" value="FHA"/>
    <property type="match status" value="1"/>
</dbReference>
<feature type="compositionally biased region" description="Polar residues" evidence="17">
    <location>
        <begin position="3914"/>
        <end position="3925"/>
    </location>
</feature>
<feature type="region of interest" description="Disordered" evidence="17">
    <location>
        <begin position="3861"/>
        <end position="3884"/>
    </location>
</feature>
<dbReference type="GO" id="GO:0005737">
    <property type="term" value="C:cytoplasm"/>
    <property type="evidence" value="ECO:0007669"/>
    <property type="project" value="Ensembl"/>
</dbReference>
<feature type="region of interest" description="Disordered" evidence="17">
    <location>
        <begin position="4080"/>
        <end position="4103"/>
    </location>
</feature>
<feature type="domain" description="Kinesin motor" evidence="19">
    <location>
        <begin position="40"/>
        <end position="380"/>
    </location>
</feature>
<feature type="coiled-coil region" evidence="16">
    <location>
        <begin position="4248"/>
        <end position="4275"/>
    </location>
</feature>
<comment type="function">
    <text evidence="12">Microtubule-dependent motor protein required for spindle pole assembly during mitosis. Required to stabilize the pericentriolar material (PCM).</text>
</comment>
<evidence type="ECO:0000256" key="1">
    <source>
        <dbReference type="ARBA" id="ARBA00004114"/>
    </source>
</evidence>
<dbReference type="GO" id="GO:0005524">
    <property type="term" value="F:ATP binding"/>
    <property type="evidence" value="ECO:0007669"/>
    <property type="project" value="UniProtKB-UniRule"/>
</dbReference>
<accession>A0A8D2HQF7</accession>
<feature type="region of interest" description="Disordered" evidence="17">
    <location>
        <begin position="1034"/>
        <end position="1066"/>
    </location>
</feature>
<evidence type="ECO:0000256" key="3">
    <source>
        <dbReference type="ARBA" id="ARBA00022490"/>
    </source>
</evidence>
<feature type="compositionally biased region" description="Low complexity" evidence="17">
    <location>
        <begin position="2885"/>
        <end position="2894"/>
    </location>
</feature>
<feature type="region of interest" description="Disordered" evidence="17">
    <location>
        <begin position="2855"/>
        <end position="2902"/>
    </location>
</feature>
<dbReference type="InterPro" id="IPR036961">
    <property type="entry name" value="Kinesin_motor_dom_sf"/>
</dbReference>
<evidence type="ECO:0000313" key="21">
    <source>
        <dbReference type="Ensembl" id="ENSUPAP00010015978.1"/>
    </source>
</evidence>
<evidence type="ECO:0000256" key="2">
    <source>
        <dbReference type="ARBA" id="ARBA00004123"/>
    </source>
</evidence>
<evidence type="ECO:0000313" key="22">
    <source>
        <dbReference type="Proteomes" id="UP000694417"/>
    </source>
</evidence>
<evidence type="ECO:0000256" key="17">
    <source>
        <dbReference type="SAM" id="MobiDB-lite"/>
    </source>
</evidence>
<keyword evidence="22" id="KW-1185">Reference proteome</keyword>
<dbReference type="GO" id="GO:0008017">
    <property type="term" value="F:microtubule binding"/>
    <property type="evidence" value="ECO:0007669"/>
    <property type="project" value="Ensembl"/>
</dbReference>
<keyword evidence="6 15" id="KW-0067">ATP-binding</keyword>
<feature type="compositionally biased region" description="Polar residues" evidence="17">
    <location>
        <begin position="2387"/>
        <end position="2398"/>
    </location>
</feature>
<dbReference type="PROSITE" id="PS50067">
    <property type="entry name" value="KINESIN_MOTOR_2"/>
    <property type="match status" value="1"/>
</dbReference>
<feature type="compositionally biased region" description="Polar residues" evidence="17">
    <location>
        <begin position="2739"/>
        <end position="2752"/>
    </location>
</feature>
<feature type="domain" description="START" evidence="20">
    <location>
        <begin position="4476"/>
        <end position="4611"/>
    </location>
</feature>
<dbReference type="Proteomes" id="UP000694417">
    <property type="component" value="Unplaced"/>
</dbReference>
<feature type="region of interest" description="Disordered" evidence="17">
    <location>
        <begin position="3605"/>
        <end position="3630"/>
    </location>
</feature>
<comment type="similarity">
    <text evidence="15">Belongs to the TRAFAC class myosin-kinesin ATPase superfamily. Kinesin family.</text>
</comment>
<dbReference type="SUPFAM" id="SSF49879">
    <property type="entry name" value="SMAD/FHA domain"/>
    <property type="match status" value="1"/>
</dbReference>
<name>A0A8D2HQF7_UROPR</name>
<evidence type="ECO:0000256" key="16">
    <source>
        <dbReference type="SAM" id="Coils"/>
    </source>
</evidence>
<feature type="region of interest" description="Disordered" evidence="17">
    <location>
        <begin position="2351"/>
        <end position="2371"/>
    </location>
</feature>
<evidence type="ECO:0000259" key="20">
    <source>
        <dbReference type="PROSITE" id="PS50848"/>
    </source>
</evidence>
<feature type="region of interest" description="Disordered" evidence="17">
    <location>
        <begin position="1466"/>
        <end position="1487"/>
    </location>
</feature>
<dbReference type="GO" id="GO:0003777">
    <property type="term" value="F:microtubule motor activity"/>
    <property type="evidence" value="ECO:0007669"/>
    <property type="project" value="Ensembl"/>
</dbReference>
<feature type="region of interest" description="Disordered" evidence="17">
    <location>
        <begin position="3732"/>
        <end position="3757"/>
    </location>
</feature>
<feature type="region of interest" description="Disordered" evidence="17">
    <location>
        <begin position="948"/>
        <end position="967"/>
    </location>
</feature>
<evidence type="ECO:0000256" key="5">
    <source>
        <dbReference type="ARBA" id="ARBA00022741"/>
    </source>
</evidence>
<feature type="region of interest" description="Disordered" evidence="17">
    <location>
        <begin position="2461"/>
        <end position="2493"/>
    </location>
</feature>
<feature type="region of interest" description="Disordered" evidence="17">
    <location>
        <begin position="3491"/>
        <end position="3515"/>
    </location>
</feature>
<keyword evidence="5 15" id="KW-0547">Nucleotide-binding</keyword>
<feature type="region of interest" description="Disordered" evidence="17">
    <location>
        <begin position="2052"/>
        <end position="2086"/>
    </location>
</feature>
<dbReference type="InterPro" id="IPR019821">
    <property type="entry name" value="Kinesin_motor_CS"/>
</dbReference>
<keyword evidence="4" id="KW-0597">Phosphoprotein</keyword>
<dbReference type="GO" id="GO:0007018">
    <property type="term" value="P:microtubule-based movement"/>
    <property type="evidence" value="ECO:0007669"/>
    <property type="project" value="InterPro"/>
</dbReference>
<dbReference type="InterPro" id="IPR002913">
    <property type="entry name" value="START_lipid-bd_dom"/>
</dbReference>
<comment type="subunit">
    <text evidence="11">Interacts with ATAD3A.</text>
</comment>
<reference evidence="21" key="2">
    <citation type="submission" date="2025-09" db="UniProtKB">
        <authorList>
            <consortium name="Ensembl"/>
        </authorList>
    </citation>
    <scope>IDENTIFICATION</scope>
</reference>
<feature type="region of interest" description="Disordered" evidence="17">
    <location>
        <begin position="2726"/>
        <end position="2752"/>
    </location>
</feature>
<dbReference type="InterPro" id="IPR027417">
    <property type="entry name" value="P-loop_NTPase"/>
</dbReference>
<dbReference type="Gene3D" id="3.40.850.10">
    <property type="entry name" value="Kinesin motor domain"/>
    <property type="match status" value="1"/>
</dbReference>
<proteinExistence type="inferred from homology"/>
<evidence type="ECO:0000256" key="14">
    <source>
        <dbReference type="ARBA" id="ARBA00079037"/>
    </source>
</evidence>
<keyword evidence="9" id="KW-0206">Cytoskeleton</keyword>
<feature type="compositionally biased region" description="Polar residues" evidence="17">
    <location>
        <begin position="4323"/>
        <end position="4341"/>
    </location>
</feature>
<sequence>MIFFLSNVYSHMVLVLVSRETKEGGRIIVEIDDKVAKIRNLKVDDRPDSFGDSREKVVAFSFDYCYWSVNPEDPQYASQDVVFQDLGTEVLSGAARGYNICLFAYGQTGSGKTYTMLGTPVSIITTMIIFPSFFSKSNCVAFLSFSFLEIYNERVRDLLKQSNQKKSYTLRVREHPEMGPYVEGLSQHVVTNYKQVIQLLEEGIANRITAATHVHEASSRSHAIFTIHYTQAILENNLPSEIASKINLVDLAGSEKADPSYCKDRITEGANINKSLVTLGIVISTLAQNSQVFSSCQSLKSTANTGGDSGIPVSPGTSSRGGSSQRQSYIPYRDSMLTWLLKDSLGGNSKTIMVATVSPAHTSYSETMSTLRYASNAKNIINKPRVNEDANVKLIRELREEIERLKAMLLSFELIDKLTKEWTQKWNDWQALLEHYSVDINKRRAGVVIDCSLPHMMALEDDVLSTGVVLYYLKEGITKIGRIDSDQEQDIVLQGPLIERDHCTITNTCGAVILRPAQGARCTVNGREVTASCRLTQGALITLGKAQKFRFYHPAEAAILRQQRQVGKTFGGSGSLEWLHLDGDVTASRLSLYPLLWKERRVLEGQYDEDHQPLRDGERSHRAQIQQQQCCVEALRQRILAGRITAERELALNQAYISQETKDNQQWLLREESWLYSLQEQQQQEDCGTGKAFEASLAPNAWLQTHPDTPPSPLVPKQKRLVQLQLLRRHALRAAEGNIWRKKVLFQLDRSIRKQRLLESQKRLEQFRALCWFQDDSRHKSPCLAPNSNATVPGPQHRSKWTSCSSLSLQRLYSQHLPHLHRVFLNWDLSTMLPPMPDPTHHISEKNPSEYHFPQTAAYPPNTRCLCKNGLHSPGQAQLYTARGALTRKGASTPHTCLTVSSESVDIQETKRVGKWPYWMVSRGLTSLCQSTNKLKPREGPKILTATSQTRKAKGLVDSSSSTQAGWQKEENLGIHEAAKGTSCSFSYPHGLREAARLGKIAKTFQAESKPPPNRALQQHQRVPAARIRDIAKKSSHLSNSSSLKKQCSVDDPGNMTSLTDSSPIVDCAREKENDLSDTDSNYSVDSLSFVYAKSSLLKLLKPEDPRGKWDHPEPENSESDNSQISEDSLTEKGYQSPKESPQSSLPTNNHVHPRNRAGSSVQDFTTSSDCGLLAHRSFSLDSLINAEKELGEGQQGVTFLDSSDEMPTETFWHLQNPILPIVDQEVTCRHGSTYHRTGAMLNAILPMNSSFYLNPELQLHCKQPESHVEVSYSEPTDSLQGIQVSRGSPLVSMDSWFSCDSKINPSSLCPSPDVQEVQPCGEERPGYWLNIGKLKPLGTETVLQCSSKFPQGSTELPCNARVVYPTSTSDTSKLSLWEAQSFLQPAADGSFQGISITDTTQHGSSEVSHDSSVPTVLAPSAASFIYVGSTHEGDWAALQQKYLLELSHPVLEAVGKPRLAFPCPEEDSSSLAEASGKGKDTRLSVGSGLSTSSDFNNFPIHLSKIKHLRAEKNQDSLRAKLEIASDFLSTSEKEVSCNGAYSADLESLASGSEKKIQNSMKKTCEIKQNNLKESFNSRKPGLITSSEEYFLQNNAYHNNITVSTKTDHWPQGQAPLRNNSTVHPEQLSQNSHHHLQKEKVDCQKSSKEVVERYTNVSFAFPSGPELYLHSAPWNPFPSSLQPPPLETFYITKSRDALTETALEIPAYREVHVPSPPPREAWGFGYNHQDLQEACLKNDLPVIFQNSKVAASQQVTAEMPVDLKTREAIGELGKCAGNIKEESHNSVYVFVTQNRHFLPSTSTKVYESKNQIGILSKKHNLPALKEGKKATVQSHCSVSSGSSVSGKPFFFVGGSETGGEDEQNQNAVLQQIQVCDINRQIPSGARSDFICKTTSVDLEKDVVGETTVSSKFRSVHHRVSSHILMAQDESLTHKWEGRNEIGLLGKAFHPKNIPEEFKLPGIESTYERFQSVTYAQERKPSECKGPGESQEISNYKEEPLGKKKNERISNADEMARLIRSVMQLENDILEIESKQLHASSTPGISKEFVFQDQRDQESDDHVLRPGSSGNNLSFKDQPSSPRQADGIIFNDSETREMEVNSPTVDDPQAQRITLSPLSSRECVKESQSVREHTYLAGLDRPARNTCDSLGKDSTHRESTNTSLHPRRMKTLTRVLSLQPRPERFEKGDELVDASANPKEQPWNLGNLEELETMKGFLESQIARHQSSSKPDRPKAQGKIEEMAMQKEGSLQDENNMVLSTQKHPSSSQHPMGTFFNQETIFPLLSQTDFSTAPSHQDLSNTLPLHSPRLPRSYIHSFVTEEGISSFEYVLNPTVLKIHNSPLITEIDYQNQSGETRSHSPQGNDRGGSAMEHSAWCGSVIHRAMGSHGQSSAPENTPPGTEDRITASTSPQHQQGELRITLMGLSTQEGFGSEVEAAIQKEIRASSLNSISRQFEKRVSFSLEENSDQGKGARQKAEKESEDPGFPTSGACLAPVSLPRVADPEPRQSEHSVPISMCLAILEEVRQAKAQRKQLNDFVAGGTVLPCYETSLEPECSSGATGRQCKQMDQLVSDGIRNEGEAQALHVASLSATPRHLLTDEGKSQAIPLCENSFPSLPNTETNRGPQHPSQASSHVAPALDKGHCTRELRHVLGASEQFICHPGSPEITEKKKEASRTPSYADPLACSGLFSPAVERDRRVGSEKAVSVFSSQAPCDDPGLILHEQSQSAAGETAEDLSSGIQDSSPEQELKTQGTTYEGGLDNFSVSAQGKKAAHFESQSVICNVQNSLSCLGPKQDYVQCPEVSNGSEEGKASPKLHAVLPGGLRSIELEAPTQQPEKWKGNVGSGLAETCRFGSINPRSTPLQDQRPCRCPEETRDPLVFSGNTENSRTLSSSREEEESRTVPCQQLCNSQPIATHASPSHCSISLVYRDGDLEKGIPKAALHPIHPPFIVASRVCEMHQIGESSSKESHVLLAHGLEPKGFHMELGPIDSPSFEPSTRTSVLSLAQSSSSLSTPDIRTSSLIHSAAEGSSRSIGNQEEKLAEKASPEVEVVSFPAAMYSEPLRNLKDSSVCGHNVQASQMKPETLATTHRPHTLNLNESSVESELVVVEPQLKCLRKTIRCLSEKLQSSAESRDHNCSNPPAKLVTRLKPICYPQIDSLWEEEEQQKDQALGGSEDPIQVRNSPPSNEGDLDSCHTSSARREEMSVPKTPESQTSLSAFEDLAFAPLEQSKVPQSAAQRPSQHCFDKEQLAPHRKCSLPVIAVFSGPKHSKSYPRPQFSVVSSSRSLQELNLSVEPPSPIDEDASGPNILWDPHLKTYSLENQVSRMSTKAEVCSQKVSSNLDNGHADHRPPKPSTPPYPTSSTRSCMPTPDLMTGWMSSSLEQAQQGKPEKLGIQIRPENWYSQMDKEMLHFGSSDINPCLLPWCPEEPVHIGWKQYVFGSAVDVSCTQKPHGLIPSNVARCSSMDSDLEEQSSPFHSHLSTFAKTQDLSSTHSSTDNIQGSNEHTLPSAEGSSAGLLDEIVLLYPPEADCPVGLTRTNTFEQGTQTLGCRLPWSCANISSAQPDASTGSASDLTSWTSMHNLSLHLSQLLHNTSELLGSLSQPSVGKKEQSTRRNTPDEAPQALMMDGTTQTTVDEEIQTDLALSPLDLQTSEAKSQEVSVILQVLGSDISAMSQQKENIPETLQSTEAEETSWKMAVPPDLHEESTHHRLQSPLIPLSHKREVLSNLPSISPPASPNASLPPSSQPEESSCMVVNSPNCSICLTPGLFPSTSGGSNQEPEVQEKLSPGSALMVDRASSPILTFSASTQESGLLSGALILSAPSDYALESHQKLDSSPDLVFGAPRPPMDNYSQTADKLGGSQRVETLGREGTSSLRRSNESLFLESNSPCTTQQSPRLQVSLLGKPPQQLQPRATTEVQSRLPPLPPWDKSQRLANSFVPEEVASPEHSLLSTRGPSPWQSNPENEGENSILLVEPQPTLNLASSRRSLQHFSPHPVSELTDTASLQGSNVDQPQACQPEGMPCPSSQACIAPQRCSLRDLLVHNKLSNWDGVQNDSFGELSVSKELGAITDLSPGEQIQKPPQPPDDQSQDPEWSQREQIPLQVGAQKPSLSLELTEAKLHHGFGEADALLQVLQSGTGETLVPEERMMSTWEELYARQKKAIETLRRERTERLQNFRRTRSPPKQLSLLPSRDLLTHNFDLPSRRREYLQQLRKDVVEITRSPESASRSAPSPSDIDLMLRNYQRAREEAKSEIAKARDRLREQTEQEKLRIREQIISHLLREEERLHTLANSSSLCTSSNGSLSSVVTSGYNSSPALSGQLRSPESGDSNLPDSRDTWIGDGQAHSAVRNLYLAGSVWKNSAYRYRTSSGNCRCFPSSPSSFSSSYQDLAKHMVDTSMADVMAACSNNLHNLFSRQATAGWNYQGEEQEVHLYYKEFSSTRHGFLGAGVVSQPLSHVWAAVSDPTLWPLYHKPIQTARLHQRVNKSISLVYLVCDTTVCALKQPRDFCCVCVEAKEGHLSIMAVQSVYDTSMPRPNRKMVRGEILPSAWILQPVTMEGKEITRVIYLAQVELGAPGFPPHLLSSFIKQQPLVVARLASFLGS</sequence>
<dbReference type="Pfam" id="PF00498">
    <property type="entry name" value="FHA"/>
    <property type="match status" value="1"/>
</dbReference>
<dbReference type="SMART" id="SM00129">
    <property type="entry name" value="KISc"/>
    <property type="match status" value="1"/>
</dbReference>
<feature type="compositionally biased region" description="Polar residues" evidence="17">
    <location>
        <begin position="2612"/>
        <end position="2633"/>
    </location>
</feature>
<evidence type="ECO:0000256" key="13">
    <source>
        <dbReference type="ARBA" id="ARBA00070248"/>
    </source>
</evidence>
<feature type="region of interest" description="Disordered" evidence="17">
    <location>
        <begin position="303"/>
        <end position="327"/>
    </location>
</feature>
<dbReference type="GO" id="GO:0008289">
    <property type="term" value="F:lipid binding"/>
    <property type="evidence" value="ECO:0007669"/>
    <property type="project" value="InterPro"/>
</dbReference>
<dbReference type="PROSITE" id="PS00411">
    <property type="entry name" value="KINESIN_MOTOR_1"/>
    <property type="match status" value="1"/>
</dbReference>
<evidence type="ECO:0000256" key="7">
    <source>
        <dbReference type="ARBA" id="ARBA00023054"/>
    </source>
</evidence>
<protein>
    <recommendedName>
        <fullName evidence="13">StAR-related lipid transfer protein 9</fullName>
    </recommendedName>
    <alternativeName>
        <fullName evidence="14">START domain-containing protein 9</fullName>
    </alternativeName>
</protein>
<feature type="compositionally biased region" description="Basic and acidic residues" evidence="17">
    <location>
        <begin position="1104"/>
        <end position="1115"/>
    </location>
</feature>
<feature type="domain" description="FHA" evidence="18">
    <location>
        <begin position="478"/>
        <end position="529"/>
    </location>
</feature>
<evidence type="ECO:0000256" key="10">
    <source>
        <dbReference type="ARBA" id="ARBA00023242"/>
    </source>
</evidence>
<dbReference type="PANTHER" id="PTHR47117:SF1">
    <property type="entry name" value="STAR-RELATED LIPID TRANSFER PROTEIN 9"/>
    <property type="match status" value="1"/>
</dbReference>
<feature type="binding site" evidence="15">
    <location>
        <begin position="106"/>
        <end position="113"/>
    </location>
    <ligand>
        <name>ATP</name>
        <dbReference type="ChEBI" id="CHEBI:30616"/>
    </ligand>
</feature>
<dbReference type="PANTHER" id="PTHR47117">
    <property type="entry name" value="STAR-RELATED LIPID TRANSFER PROTEIN 9"/>
    <property type="match status" value="1"/>
</dbReference>
<feature type="compositionally biased region" description="Low complexity" evidence="17">
    <location>
        <begin position="3003"/>
        <end position="3015"/>
    </location>
</feature>
<feature type="compositionally biased region" description="Polar residues" evidence="17">
    <location>
        <begin position="2067"/>
        <end position="2082"/>
    </location>
</feature>
<evidence type="ECO:0000259" key="19">
    <source>
        <dbReference type="PROSITE" id="PS50067"/>
    </source>
</evidence>
<dbReference type="Gene3D" id="2.60.200.20">
    <property type="match status" value="1"/>
</dbReference>
<evidence type="ECO:0000256" key="9">
    <source>
        <dbReference type="ARBA" id="ARBA00023212"/>
    </source>
</evidence>